<proteinExistence type="predicted"/>
<evidence type="ECO:0008006" key="2">
    <source>
        <dbReference type="Google" id="ProtNLM"/>
    </source>
</evidence>
<accession>X1U4A5</accession>
<dbReference type="InterPro" id="IPR005335">
    <property type="entry name" value="Terminase_ssu"/>
</dbReference>
<comment type="caution">
    <text evidence="1">The sequence shown here is derived from an EMBL/GenBank/DDBJ whole genome shotgun (WGS) entry which is preliminary data.</text>
</comment>
<sequence length="101" mass="11549">MVEKQRGKRRLTQKQETFTQNLFKGMSQREAYIEAGYSPKSSMATIDNHACQLANSGKVVARWEELKKKVEDASIATVKERKQILTEIARGNLLDYQETCP</sequence>
<dbReference type="Gene3D" id="1.10.10.1400">
    <property type="entry name" value="Terminase, small subunit, N-terminal DNA-binding domain, HTH motif"/>
    <property type="match status" value="1"/>
</dbReference>
<evidence type="ECO:0000313" key="1">
    <source>
        <dbReference type="EMBL" id="GAI87124.1"/>
    </source>
</evidence>
<reference evidence="1" key="1">
    <citation type="journal article" date="2014" name="Front. Microbiol.">
        <title>High frequency of phylogenetically diverse reductive dehalogenase-homologous genes in deep subseafloor sedimentary metagenomes.</title>
        <authorList>
            <person name="Kawai M."/>
            <person name="Futagami T."/>
            <person name="Toyoda A."/>
            <person name="Takaki Y."/>
            <person name="Nishi S."/>
            <person name="Hori S."/>
            <person name="Arai W."/>
            <person name="Tsubouchi T."/>
            <person name="Morono Y."/>
            <person name="Uchiyama I."/>
            <person name="Ito T."/>
            <person name="Fujiyama A."/>
            <person name="Inagaki F."/>
            <person name="Takami H."/>
        </authorList>
    </citation>
    <scope>NUCLEOTIDE SEQUENCE</scope>
    <source>
        <strain evidence="1">Expedition CK06-06</strain>
    </source>
</reference>
<organism evidence="1">
    <name type="scientific">marine sediment metagenome</name>
    <dbReference type="NCBI Taxonomy" id="412755"/>
    <lineage>
        <taxon>unclassified sequences</taxon>
        <taxon>metagenomes</taxon>
        <taxon>ecological metagenomes</taxon>
    </lineage>
</organism>
<dbReference type="Pfam" id="PF03592">
    <property type="entry name" value="Terminase_2"/>
    <property type="match status" value="1"/>
</dbReference>
<dbReference type="EMBL" id="BARW01007383">
    <property type="protein sequence ID" value="GAI87124.1"/>
    <property type="molecule type" value="Genomic_DNA"/>
</dbReference>
<dbReference type="AlphaFoldDB" id="X1U4A5"/>
<protein>
    <recommendedName>
        <fullName evidence="2">Terminase small subunit</fullName>
    </recommendedName>
</protein>
<dbReference type="GO" id="GO:0051276">
    <property type="term" value="P:chromosome organization"/>
    <property type="evidence" value="ECO:0007669"/>
    <property type="project" value="InterPro"/>
</dbReference>
<dbReference type="InterPro" id="IPR038713">
    <property type="entry name" value="Terminase_Gp1_N_sf"/>
</dbReference>
<name>X1U4A5_9ZZZZ</name>
<gene>
    <name evidence="1" type="ORF">S12H4_15382</name>
</gene>